<dbReference type="AlphaFoldDB" id="A0A0A0D6J6"/>
<dbReference type="GO" id="GO:0006865">
    <property type="term" value="P:amino acid transport"/>
    <property type="evidence" value="ECO:0007669"/>
    <property type="project" value="TreeGrafter"/>
</dbReference>
<evidence type="ECO:0000259" key="5">
    <source>
        <dbReference type="SMART" id="SM00062"/>
    </source>
</evidence>
<dbReference type="SMART" id="SM00062">
    <property type="entry name" value="PBPb"/>
    <property type="match status" value="1"/>
</dbReference>
<dbReference type="OrthoDB" id="9777941at2"/>
<keyword evidence="3 4" id="KW-0732">Signal</keyword>
<gene>
    <name evidence="6" type="ORF">P409_14280</name>
</gene>
<sequence>MKVRTLLAAGAAVVAAVGFTASAQAGATFDAVKQRGFLQCGVNTGLAGFALPDSQGKWTGIDVDTCRAIAAAVFGDADKVKFTPLNAQVRFTALQSGEIDVLARNTTYSLSRDTSLGLTFTAINFYDGQGFMVNKSLGVSSAKELNGATICVQPGTTTELNLTDWFRANKLDFKPVVIEKLEDVESAFFSGRCDAYTTDASGLAGTRAAKAPKPDDYVILPEIISKEPLSIAVRQGDDQWADITRWVFMAQVQAEESGVTSQNIDSFADSPDPTIQRLLGKTPGMGEALGLPENWAYNAIKQVGNYGEMFERNVGEKTPLGLKRGLNALWTQGGLQYAIPIR</sequence>
<dbReference type="EMBL" id="JANX01000155">
    <property type="protein sequence ID" value="KGM33719.1"/>
    <property type="molecule type" value="Genomic_DNA"/>
</dbReference>
<feature type="signal peptide" evidence="4">
    <location>
        <begin position="1"/>
        <end position="25"/>
    </location>
</feature>
<evidence type="ECO:0000256" key="1">
    <source>
        <dbReference type="ARBA" id="ARBA00010333"/>
    </source>
</evidence>
<comment type="similarity">
    <text evidence="1">Belongs to the bacterial solute-binding protein 3 family.</text>
</comment>
<dbReference type="PANTHER" id="PTHR30085:SF7">
    <property type="entry name" value="AMINO-ACID ABC TRANSPORTER-BINDING PROTEIN YHDW-RELATED"/>
    <property type="match status" value="1"/>
</dbReference>
<organism evidence="6 7">
    <name type="scientific">Inquilinus limosus MP06</name>
    <dbReference type="NCBI Taxonomy" id="1398085"/>
    <lineage>
        <taxon>Bacteria</taxon>
        <taxon>Pseudomonadati</taxon>
        <taxon>Pseudomonadota</taxon>
        <taxon>Alphaproteobacteria</taxon>
        <taxon>Rhodospirillales</taxon>
        <taxon>Rhodospirillaceae</taxon>
        <taxon>Inquilinus</taxon>
    </lineage>
</organism>
<evidence type="ECO:0000256" key="2">
    <source>
        <dbReference type="ARBA" id="ARBA00022448"/>
    </source>
</evidence>
<dbReference type="InterPro" id="IPR001638">
    <property type="entry name" value="Solute-binding_3/MltF_N"/>
</dbReference>
<accession>A0A0A0D6J6</accession>
<dbReference type="RefSeq" id="WP_034837728.1">
    <property type="nucleotide sequence ID" value="NZ_JANX01000155.1"/>
</dbReference>
<evidence type="ECO:0000313" key="7">
    <source>
        <dbReference type="Proteomes" id="UP000029995"/>
    </source>
</evidence>
<feature type="chain" id="PRO_5001961129" evidence="4">
    <location>
        <begin position="26"/>
        <end position="342"/>
    </location>
</feature>
<evidence type="ECO:0000313" key="6">
    <source>
        <dbReference type="EMBL" id="KGM33719.1"/>
    </source>
</evidence>
<dbReference type="CDD" id="cd13692">
    <property type="entry name" value="PBP2_BztA"/>
    <property type="match status" value="1"/>
</dbReference>
<proteinExistence type="inferred from homology"/>
<dbReference type="SUPFAM" id="SSF53850">
    <property type="entry name" value="Periplasmic binding protein-like II"/>
    <property type="match status" value="1"/>
</dbReference>
<evidence type="ECO:0000256" key="3">
    <source>
        <dbReference type="ARBA" id="ARBA00022729"/>
    </source>
</evidence>
<keyword evidence="2" id="KW-0813">Transport</keyword>
<dbReference type="Pfam" id="PF00497">
    <property type="entry name" value="SBP_bac_3"/>
    <property type="match status" value="1"/>
</dbReference>
<comment type="caution">
    <text evidence="6">The sequence shown here is derived from an EMBL/GenBank/DDBJ whole genome shotgun (WGS) entry which is preliminary data.</text>
</comment>
<dbReference type="Gene3D" id="3.40.190.10">
    <property type="entry name" value="Periplasmic binding protein-like II"/>
    <property type="match status" value="2"/>
</dbReference>
<reference evidence="6 7" key="1">
    <citation type="submission" date="2014-01" db="EMBL/GenBank/DDBJ databases">
        <title>Genome sequence determination for a cystic fibrosis isolate, Inquilinus limosus.</title>
        <authorList>
            <person name="Pino M."/>
            <person name="Di Conza J."/>
            <person name="Gutkind G."/>
        </authorList>
    </citation>
    <scope>NUCLEOTIDE SEQUENCE [LARGE SCALE GENOMIC DNA]</scope>
    <source>
        <strain evidence="6 7">MP06</strain>
    </source>
</reference>
<protein>
    <submittedName>
        <fullName evidence="6">Amino acid ABC transporter substrate-binding protein</fullName>
    </submittedName>
</protein>
<name>A0A0A0D6J6_9PROT</name>
<evidence type="ECO:0000256" key="4">
    <source>
        <dbReference type="SAM" id="SignalP"/>
    </source>
</evidence>
<dbReference type="PANTHER" id="PTHR30085">
    <property type="entry name" value="AMINO ACID ABC TRANSPORTER PERMEASE"/>
    <property type="match status" value="1"/>
</dbReference>
<dbReference type="Proteomes" id="UP000029995">
    <property type="component" value="Unassembled WGS sequence"/>
</dbReference>
<dbReference type="InterPro" id="IPR051455">
    <property type="entry name" value="Bact_solute-bind_prot3"/>
</dbReference>
<feature type="domain" description="Solute-binding protein family 3/N-terminal" evidence="5">
    <location>
        <begin position="37"/>
        <end position="271"/>
    </location>
</feature>